<dbReference type="EMBL" id="ADBJ01000045">
    <property type="protein sequence ID" value="EFA76634.1"/>
    <property type="molecule type" value="Genomic_DNA"/>
</dbReference>
<dbReference type="PANTHER" id="PTHR24032">
    <property type="entry name" value="EGF-LIKE DOMAIN-CONTAINING PROTEIN-RELATED-RELATED"/>
    <property type="match status" value="1"/>
</dbReference>
<dbReference type="Pfam" id="PF01833">
    <property type="entry name" value="TIG"/>
    <property type="match status" value="1"/>
</dbReference>
<keyword evidence="5" id="KW-1185">Reference proteome</keyword>
<keyword evidence="1" id="KW-0812">Transmembrane</keyword>
<dbReference type="InterPro" id="IPR054484">
    <property type="entry name" value="ComC_SSD"/>
</dbReference>
<keyword evidence="1" id="KW-0472">Membrane</keyword>
<feature type="domain" description="ComC supersandwich" evidence="3">
    <location>
        <begin position="675"/>
        <end position="883"/>
    </location>
</feature>
<evidence type="ECO:0000259" key="3">
    <source>
        <dbReference type="Pfam" id="PF22933"/>
    </source>
</evidence>
<sequence length="944" mass="104440">MDIKDQDNQDTAIFLSTILTNSQKLPETEVQSLIWIAQQYSLPWNITKTDCKSINNNIVFESITCITDLDDIEHVTIVVIANEIPYDNGFPDPLLEINLPYLVEFSSSPRYPVKNLSISILDKLDNPNQIALNSICLNSENFTIPSNFPQNLPKLVLFENGPLSTLSSDIPSSLLNIYKVSLYGQIDPSMKIIINPNEQYKIRFLTVFYIPNLNLIIGDNFPILEGLNLNAASSASLILSSKTLNLLVLQNVDCTVTDAPNIKSLFFFDGSFSPMNLTMLPSLKRVYIIESPTYNSWPQAKWFADKNITLMTGTIPDEYSAIKFFSLSINNMELVNGSVSEKFCATSKLSLTGTNITSVPDCIYCCWDLLSNGMPSTIQIDPNFTCPYQINSITYVMTPSSQGKITISGKNLGYGFNEDTSPNLKVIVPNSLFELSNLPSFGSQNVMFSSIFQLYYQLDWVTDVTNIQSISGQQTEFALYVSIKGTFNSTWIYSTNVNNQLCVVTSLVADTLNCTITKPIIDFTSELLSVNMSSPYLSFNGNGTFVMMYPVVTSTSTVTTQGGDVQIYGFFGRKNSKPVVTIGQQSCKVSFWGIYNITCGVSSLPKGQTNLTVTIDNFVHYSNMVIVPLNLTYCIDPTDSNPVICNNHGSCVNGYCSCAGGFSGFYCDSKTSGGTINPNSTTPSASFIADDHQFDFNMVSIQELGPDASVAFELLTNSWNYRKEENQTLTSLYYYLNNTRPDLFVIVTIQYSPDPRTVEFAGVTSNLPPNSLKVTVQIDGWEYLSTLNTLRVVFSTEQSNVPSDCAESKETIGVNQLDNSVQYLKIIKNGVAFYGNFLPVVLSNGRPAYSKNEIVNQTDDQMWIGVSLPQCAYCLIDPSFNVLINVDGGCKTKGLKAWEIATIVTVVGIFTIAAAVGAIIYIKKRRIINYESQKLKSKLSRIGS</sequence>
<evidence type="ECO:0000313" key="4">
    <source>
        <dbReference type="EMBL" id="EFA76634.1"/>
    </source>
</evidence>
<dbReference type="PANTHER" id="PTHR24032:SF16">
    <property type="entry name" value="EGF-LIKE DOMAIN-CONTAINING PROTEIN"/>
    <property type="match status" value="1"/>
</dbReference>
<gene>
    <name evidence="4" type="ORF">PPL_09939</name>
</gene>
<dbReference type="InParanoid" id="D3BPL4"/>
<dbReference type="Proteomes" id="UP000001396">
    <property type="component" value="Unassembled WGS sequence"/>
</dbReference>
<proteinExistence type="predicted"/>
<feature type="transmembrane region" description="Helical" evidence="1">
    <location>
        <begin position="900"/>
        <end position="922"/>
    </location>
</feature>
<accession>D3BPL4</accession>
<evidence type="ECO:0000259" key="2">
    <source>
        <dbReference type="Pfam" id="PF01833"/>
    </source>
</evidence>
<protein>
    <submittedName>
        <fullName evidence="4">Tetracycline-efflux transporter</fullName>
    </submittedName>
</protein>
<name>D3BPL4_HETP5</name>
<comment type="caution">
    <text evidence="4">The sequence shown here is derived from an EMBL/GenBank/DDBJ whole genome shotgun (WGS) entry which is preliminary data.</text>
</comment>
<dbReference type="InterPro" id="IPR002909">
    <property type="entry name" value="IPT_dom"/>
</dbReference>
<reference evidence="4 5" key="1">
    <citation type="journal article" date="2011" name="Genome Res.">
        <title>Phylogeny-wide analysis of social amoeba genomes highlights ancient origins for complex intercellular communication.</title>
        <authorList>
            <person name="Heidel A.J."/>
            <person name="Lawal H.M."/>
            <person name="Felder M."/>
            <person name="Schilde C."/>
            <person name="Helps N.R."/>
            <person name="Tunggal B."/>
            <person name="Rivero F."/>
            <person name="John U."/>
            <person name="Schleicher M."/>
            <person name="Eichinger L."/>
            <person name="Platzer M."/>
            <person name="Noegel A.A."/>
            <person name="Schaap P."/>
            <person name="Gloeckner G."/>
        </authorList>
    </citation>
    <scope>NUCLEOTIDE SEQUENCE [LARGE SCALE GENOMIC DNA]</scope>
    <source>
        <strain evidence="5">ATCC 26659 / Pp 5 / PN500</strain>
    </source>
</reference>
<dbReference type="RefSeq" id="XP_020428766.1">
    <property type="nucleotide sequence ID" value="XM_020580726.1"/>
</dbReference>
<dbReference type="Gene3D" id="2.60.40.1510">
    <property type="entry name" value="ntegrin, alpha v. Chain A, domain 3"/>
    <property type="match status" value="1"/>
</dbReference>
<dbReference type="Pfam" id="PF22933">
    <property type="entry name" value="ComC_SSD"/>
    <property type="match status" value="1"/>
</dbReference>
<dbReference type="AlphaFoldDB" id="D3BPL4"/>
<feature type="domain" description="IPT/TIG" evidence="2">
    <location>
        <begin position="550"/>
        <end position="619"/>
    </location>
</feature>
<evidence type="ECO:0000313" key="5">
    <source>
        <dbReference type="Proteomes" id="UP000001396"/>
    </source>
</evidence>
<keyword evidence="1" id="KW-1133">Transmembrane helix</keyword>
<organism evidence="4 5">
    <name type="scientific">Heterostelium pallidum (strain ATCC 26659 / Pp 5 / PN500)</name>
    <name type="common">Cellular slime mold</name>
    <name type="synonym">Polysphondylium pallidum</name>
    <dbReference type="NCBI Taxonomy" id="670386"/>
    <lineage>
        <taxon>Eukaryota</taxon>
        <taxon>Amoebozoa</taxon>
        <taxon>Evosea</taxon>
        <taxon>Eumycetozoa</taxon>
        <taxon>Dictyostelia</taxon>
        <taxon>Acytosteliales</taxon>
        <taxon>Acytosteliaceae</taxon>
        <taxon>Heterostelium</taxon>
    </lineage>
</organism>
<dbReference type="InterPro" id="IPR053331">
    <property type="entry name" value="EGF-like_comC"/>
</dbReference>
<evidence type="ECO:0000256" key="1">
    <source>
        <dbReference type="SAM" id="Phobius"/>
    </source>
</evidence>
<dbReference type="GeneID" id="31365411"/>
<dbReference type="OMA" id="FESITCI"/>